<evidence type="ECO:0000313" key="2">
    <source>
        <dbReference type="Proteomes" id="UP000186922"/>
    </source>
</evidence>
<accession>A0A1D1UTX7</accession>
<proteinExistence type="predicted"/>
<evidence type="ECO:0000313" key="1">
    <source>
        <dbReference type="EMBL" id="GAU90707.1"/>
    </source>
</evidence>
<comment type="caution">
    <text evidence="1">The sequence shown here is derived from an EMBL/GenBank/DDBJ whole genome shotgun (WGS) entry which is preliminary data.</text>
</comment>
<organism evidence="1 2">
    <name type="scientific">Ramazzottius varieornatus</name>
    <name type="common">Water bear</name>
    <name type="synonym">Tardigrade</name>
    <dbReference type="NCBI Taxonomy" id="947166"/>
    <lineage>
        <taxon>Eukaryota</taxon>
        <taxon>Metazoa</taxon>
        <taxon>Ecdysozoa</taxon>
        <taxon>Tardigrada</taxon>
        <taxon>Eutardigrada</taxon>
        <taxon>Parachela</taxon>
        <taxon>Hypsibioidea</taxon>
        <taxon>Ramazzottiidae</taxon>
        <taxon>Ramazzottius</taxon>
    </lineage>
</organism>
<sequence length="79" mass="8692">MDEDNGFRLTLPSDACMENYPTNNAASWTTKLGTPSTWKAATVYIDAASIILQPILGFNLNQSILTPTHEESKIYVGKD</sequence>
<gene>
    <name evidence="1" type="primary">RvY_03086-1</name>
    <name evidence="1" type="synonym">RvY_03086.1</name>
    <name evidence="1" type="ORF">RvY_03086</name>
</gene>
<protein>
    <submittedName>
        <fullName evidence="1">Uncharacterized protein</fullName>
    </submittedName>
</protein>
<dbReference type="AlphaFoldDB" id="A0A1D1UTX7"/>
<reference evidence="1 2" key="1">
    <citation type="journal article" date="2016" name="Nat. Commun.">
        <title>Extremotolerant tardigrade genome and improved radiotolerance of human cultured cells by tardigrade-unique protein.</title>
        <authorList>
            <person name="Hashimoto T."/>
            <person name="Horikawa D.D."/>
            <person name="Saito Y."/>
            <person name="Kuwahara H."/>
            <person name="Kozuka-Hata H."/>
            <person name="Shin-I T."/>
            <person name="Minakuchi Y."/>
            <person name="Ohishi K."/>
            <person name="Motoyama A."/>
            <person name="Aizu T."/>
            <person name="Enomoto A."/>
            <person name="Kondo K."/>
            <person name="Tanaka S."/>
            <person name="Hara Y."/>
            <person name="Koshikawa S."/>
            <person name="Sagara H."/>
            <person name="Miura T."/>
            <person name="Yokobori S."/>
            <person name="Miyagawa K."/>
            <person name="Suzuki Y."/>
            <person name="Kubo T."/>
            <person name="Oyama M."/>
            <person name="Kohara Y."/>
            <person name="Fujiyama A."/>
            <person name="Arakawa K."/>
            <person name="Katayama T."/>
            <person name="Toyoda A."/>
            <person name="Kunieda T."/>
        </authorList>
    </citation>
    <scope>NUCLEOTIDE SEQUENCE [LARGE SCALE GENOMIC DNA]</scope>
    <source>
        <strain evidence="1 2">YOKOZUNA-1</strain>
    </source>
</reference>
<dbReference type="EMBL" id="BDGG01000001">
    <property type="protein sequence ID" value="GAU90707.1"/>
    <property type="molecule type" value="Genomic_DNA"/>
</dbReference>
<keyword evidence="2" id="KW-1185">Reference proteome</keyword>
<dbReference type="Proteomes" id="UP000186922">
    <property type="component" value="Unassembled WGS sequence"/>
</dbReference>
<name>A0A1D1UTX7_RAMVA</name>